<dbReference type="EnsemblPlants" id="ONIVA02G24730.1">
    <property type="protein sequence ID" value="ONIVA02G24730.1"/>
    <property type="gene ID" value="ONIVA02G24730"/>
</dbReference>
<evidence type="ECO:0000313" key="3">
    <source>
        <dbReference type="Proteomes" id="UP000006591"/>
    </source>
</evidence>
<evidence type="ECO:0000256" key="1">
    <source>
        <dbReference type="SAM" id="MobiDB-lite"/>
    </source>
</evidence>
<evidence type="ECO:0000313" key="2">
    <source>
        <dbReference type="EnsemblPlants" id="ONIVA02G24730.1"/>
    </source>
</evidence>
<reference evidence="2" key="2">
    <citation type="submission" date="2018-04" db="EMBL/GenBank/DDBJ databases">
        <title>OnivRS2 (Oryza nivara Reference Sequence Version 2).</title>
        <authorList>
            <person name="Zhang J."/>
            <person name="Kudrna D."/>
            <person name="Lee S."/>
            <person name="Talag J."/>
            <person name="Rajasekar S."/>
            <person name="Welchert J."/>
            <person name="Hsing Y.-I."/>
            <person name="Wing R.A."/>
        </authorList>
    </citation>
    <scope>NUCLEOTIDE SEQUENCE [LARGE SCALE GENOMIC DNA]</scope>
    <source>
        <strain evidence="2">SL10</strain>
    </source>
</reference>
<feature type="compositionally biased region" description="Gly residues" evidence="1">
    <location>
        <begin position="126"/>
        <end position="135"/>
    </location>
</feature>
<dbReference type="AlphaFoldDB" id="A0A0E0G918"/>
<reference evidence="2" key="1">
    <citation type="submission" date="2015-04" db="UniProtKB">
        <authorList>
            <consortium name="EnsemblPlants"/>
        </authorList>
    </citation>
    <scope>IDENTIFICATION</scope>
    <source>
        <strain evidence="2">SL10</strain>
    </source>
</reference>
<keyword evidence="3" id="KW-1185">Reference proteome</keyword>
<proteinExistence type="predicted"/>
<feature type="region of interest" description="Disordered" evidence="1">
    <location>
        <begin position="88"/>
        <end position="137"/>
    </location>
</feature>
<sequence length="157" mass="16667">MKRNSLYQNRTDVISFHSHRRSYLLLSPHLLLISYLSPTSPNLSSHRPQLLLLSESTSSPPPLGIDRCDLGGPATETAVTTTTCEGLRPRIPARDGRGNGGSGCCRVADDGSGRGTGARQRRTANGDGGDPGGLRGARELAVDPTAAHHICQPFKKG</sequence>
<dbReference type="Proteomes" id="UP000006591">
    <property type="component" value="Chromosome 2"/>
</dbReference>
<dbReference type="HOGENOM" id="CLU_1680730_0_0_1"/>
<name>A0A0E0G918_ORYNI</name>
<accession>A0A0E0G918</accession>
<organism evidence="2">
    <name type="scientific">Oryza nivara</name>
    <name type="common">Indian wild rice</name>
    <name type="synonym">Oryza sativa f. spontanea</name>
    <dbReference type="NCBI Taxonomy" id="4536"/>
    <lineage>
        <taxon>Eukaryota</taxon>
        <taxon>Viridiplantae</taxon>
        <taxon>Streptophyta</taxon>
        <taxon>Embryophyta</taxon>
        <taxon>Tracheophyta</taxon>
        <taxon>Spermatophyta</taxon>
        <taxon>Magnoliopsida</taxon>
        <taxon>Liliopsida</taxon>
        <taxon>Poales</taxon>
        <taxon>Poaceae</taxon>
        <taxon>BOP clade</taxon>
        <taxon>Oryzoideae</taxon>
        <taxon>Oryzeae</taxon>
        <taxon>Oryzinae</taxon>
        <taxon>Oryza</taxon>
    </lineage>
</organism>
<dbReference type="Gramene" id="ONIVA02G24730.1">
    <property type="protein sequence ID" value="ONIVA02G24730.1"/>
    <property type="gene ID" value="ONIVA02G24730"/>
</dbReference>
<protein>
    <submittedName>
        <fullName evidence="2">Uncharacterized protein</fullName>
    </submittedName>
</protein>